<sequence length="47" mass="5153">MPHGDLEDFHQGHLKKGFQNLPKGLPNFPYSTGPTSAPMLCRGLTLC</sequence>
<protein>
    <submittedName>
        <fullName evidence="1">Uncharacterized protein</fullName>
    </submittedName>
</protein>
<name>Q67L94_SYMTH</name>
<reference evidence="1 2" key="1">
    <citation type="journal article" date="2004" name="Nucleic Acids Res.">
        <title>Genome sequence of Symbiobacterium thermophilum, an uncultivable bacterium that depends on microbial commensalism.</title>
        <authorList>
            <person name="Ueda K."/>
            <person name="Yamashita A."/>
            <person name="Ishikawa J."/>
            <person name="Shimada M."/>
            <person name="Watsuji T."/>
            <person name="Morimura K."/>
            <person name="Ikeda H."/>
            <person name="Hattori M."/>
            <person name="Beppu T."/>
        </authorList>
    </citation>
    <scope>NUCLEOTIDE SEQUENCE [LARGE SCALE GENOMIC DNA]</scope>
    <source>
        <strain evidence="2">T / IAM 14863</strain>
    </source>
</reference>
<keyword evidence="2" id="KW-1185">Reference proteome</keyword>
<dbReference type="HOGENOM" id="CLU_3174057_0_0_9"/>
<dbReference type="Proteomes" id="UP000000417">
    <property type="component" value="Chromosome"/>
</dbReference>
<evidence type="ECO:0000313" key="2">
    <source>
        <dbReference type="Proteomes" id="UP000000417"/>
    </source>
</evidence>
<evidence type="ECO:0000313" key="1">
    <source>
        <dbReference type="EMBL" id="BAD41552.1"/>
    </source>
</evidence>
<accession>Q67L94</accession>
<proteinExistence type="predicted"/>
<dbReference type="AlphaFoldDB" id="Q67L94"/>
<dbReference type="KEGG" id="sth:STH2567"/>
<dbReference type="EMBL" id="AP006840">
    <property type="protein sequence ID" value="BAD41552.1"/>
    <property type="molecule type" value="Genomic_DNA"/>
</dbReference>
<gene>
    <name evidence="1" type="ordered locus">STH2567</name>
</gene>
<organism evidence="1 2">
    <name type="scientific">Symbiobacterium thermophilum (strain DSM 24528 / JCM 14929 / IAM 14863 / T)</name>
    <dbReference type="NCBI Taxonomy" id="292459"/>
    <lineage>
        <taxon>Bacteria</taxon>
        <taxon>Bacillati</taxon>
        <taxon>Bacillota</taxon>
        <taxon>Clostridia</taxon>
        <taxon>Eubacteriales</taxon>
        <taxon>Symbiobacteriaceae</taxon>
        <taxon>Symbiobacterium</taxon>
    </lineage>
</organism>